<sequence>MSCEIHSSNPTLVLFSDSLEIELVHHRGFTSFQKLHHYPSLSLYDIVKQSFLQRWYTHEWSDRRCQREFGSMDIHFLLYSLTPSMSKDTMLMYYKEWIYDCLLLTISIYSMGACLTGRIRNQTDSLKPTVTPVNSYDPKRPQISTRFTNTHFVQISLSLQIKSCKTRIISNFNEPLSSTEQTVNLAHVRSSFLSQLIIDTCTTIS</sequence>
<comment type="caution">
    <text evidence="1">The sequence shown here is derived from an EMBL/GenBank/DDBJ whole genome shotgun (WGS) entry which is preliminary data.</text>
</comment>
<keyword evidence="2" id="KW-1185">Reference proteome</keyword>
<dbReference type="Proteomes" id="UP001281761">
    <property type="component" value="Unassembled WGS sequence"/>
</dbReference>
<name>A0ABQ9Y3X6_9EUKA</name>
<evidence type="ECO:0000313" key="1">
    <source>
        <dbReference type="EMBL" id="KAK2958409.1"/>
    </source>
</evidence>
<protein>
    <submittedName>
        <fullName evidence="1">Uncharacterized protein</fullName>
    </submittedName>
</protein>
<proteinExistence type="predicted"/>
<gene>
    <name evidence="1" type="ORF">BLNAU_6679</name>
</gene>
<organism evidence="1 2">
    <name type="scientific">Blattamonas nauphoetae</name>
    <dbReference type="NCBI Taxonomy" id="2049346"/>
    <lineage>
        <taxon>Eukaryota</taxon>
        <taxon>Metamonada</taxon>
        <taxon>Preaxostyla</taxon>
        <taxon>Oxymonadida</taxon>
        <taxon>Blattamonas</taxon>
    </lineage>
</organism>
<accession>A0ABQ9Y3X6</accession>
<evidence type="ECO:0000313" key="2">
    <source>
        <dbReference type="Proteomes" id="UP001281761"/>
    </source>
</evidence>
<reference evidence="1 2" key="1">
    <citation type="journal article" date="2022" name="bioRxiv">
        <title>Genomics of Preaxostyla Flagellates Illuminates Evolutionary Transitions and the Path Towards Mitochondrial Loss.</title>
        <authorList>
            <person name="Novak L.V.F."/>
            <person name="Treitli S.C."/>
            <person name="Pyrih J."/>
            <person name="Halakuc P."/>
            <person name="Pipaliya S.V."/>
            <person name="Vacek V."/>
            <person name="Brzon O."/>
            <person name="Soukal P."/>
            <person name="Eme L."/>
            <person name="Dacks J.B."/>
            <person name="Karnkowska A."/>
            <person name="Elias M."/>
            <person name="Hampl V."/>
        </authorList>
    </citation>
    <scope>NUCLEOTIDE SEQUENCE [LARGE SCALE GENOMIC DNA]</scope>
    <source>
        <strain evidence="1">NAU3</strain>
        <tissue evidence="1">Gut</tissue>
    </source>
</reference>
<dbReference type="EMBL" id="JARBJD010000038">
    <property type="protein sequence ID" value="KAK2958409.1"/>
    <property type="molecule type" value="Genomic_DNA"/>
</dbReference>